<gene>
    <name evidence="1" type="ORF">F2Q69_00042855</name>
</gene>
<accession>A0A8S9NRT9</accession>
<reference evidence="1" key="1">
    <citation type="submission" date="2019-12" db="EMBL/GenBank/DDBJ databases">
        <title>Genome sequencing and annotation of Brassica cretica.</title>
        <authorList>
            <person name="Studholme D.J."/>
            <person name="Sarris P."/>
        </authorList>
    </citation>
    <scope>NUCLEOTIDE SEQUENCE</scope>
    <source>
        <strain evidence="1">PFS-109/04</strain>
        <tissue evidence="1">Leaf</tissue>
    </source>
</reference>
<evidence type="ECO:0000313" key="1">
    <source>
        <dbReference type="EMBL" id="KAF3503789.1"/>
    </source>
</evidence>
<name>A0A8S9NRT9_BRACR</name>
<comment type="caution">
    <text evidence="1">The sequence shown here is derived from an EMBL/GenBank/DDBJ whole genome shotgun (WGS) entry which is preliminary data.</text>
</comment>
<organism evidence="1 2">
    <name type="scientific">Brassica cretica</name>
    <name type="common">Mustard</name>
    <dbReference type="NCBI Taxonomy" id="69181"/>
    <lineage>
        <taxon>Eukaryota</taxon>
        <taxon>Viridiplantae</taxon>
        <taxon>Streptophyta</taxon>
        <taxon>Embryophyta</taxon>
        <taxon>Tracheophyta</taxon>
        <taxon>Spermatophyta</taxon>
        <taxon>Magnoliopsida</taxon>
        <taxon>eudicotyledons</taxon>
        <taxon>Gunneridae</taxon>
        <taxon>Pentapetalae</taxon>
        <taxon>rosids</taxon>
        <taxon>malvids</taxon>
        <taxon>Brassicales</taxon>
        <taxon>Brassicaceae</taxon>
        <taxon>Brassiceae</taxon>
        <taxon>Brassica</taxon>
    </lineage>
</organism>
<sequence>MVFSLYKVAKSQVSNSKVWFLLQNIVKHSGCSAISRTITWVALLSGTVTPTVPRENLQISLCSVLFVPAGLSPIQCNSRPALGLLRSIQNSHSGCSAIGNSHSDCSA</sequence>
<dbReference type="AlphaFoldDB" id="A0A8S9NRT9"/>
<dbReference type="Proteomes" id="UP000712600">
    <property type="component" value="Unassembled WGS sequence"/>
</dbReference>
<protein>
    <submittedName>
        <fullName evidence="1">Uncharacterized protein</fullName>
    </submittedName>
</protein>
<proteinExistence type="predicted"/>
<evidence type="ECO:0000313" key="2">
    <source>
        <dbReference type="Proteomes" id="UP000712600"/>
    </source>
</evidence>
<dbReference type="EMBL" id="QGKX02001621">
    <property type="protein sequence ID" value="KAF3503789.1"/>
    <property type="molecule type" value="Genomic_DNA"/>
</dbReference>